<dbReference type="Gene3D" id="1.10.150.130">
    <property type="match status" value="1"/>
</dbReference>
<dbReference type="PANTHER" id="PTHR35617:SF3">
    <property type="entry name" value="CORE-BINDING (CB) DOMAIN-CONTAINING PROTEIN"/>
    <property type="match status" value="1"/>
</dbReference>
<dbReference type="InterPro" id="IPR010998">
    <property type="entry name" value="Integrase_recombinase_N"/>
</dbReference>
<comment type="caution">
    <text evidence="2">The sequence shown here is derived from an EMBL/GenBank/DDBJ whole genome shotgun (WGS) entry which is preliminary data.</text>
</comment>
<reference evidence="2 3" key="1">
    <citation type="submission" date="2024-05" db="EMBL/GenBank/DDBJ databases">
        <title>Genome sequencing and assembly of Indian major carp, Cirrhinus mrigala (Hamilton, 1822).</title>
        <authorList>
            <person name="Mohindra V."/>
            <person name="Chowdhury L.M."/>
            <person name="Lal K."/>
            <person name="Jena J.K."/>
        </authorList>
    </citation>
    <scope>NUCLEOTIDE SEQUENCE [LARGE SCALE GENOMIC DNA]</scope>
    <source>
        <strain evidence="2">CM1030</strain>
        <tissue evidence="2">Blood</tissue>
    </source>
</reference>
<dbReference type="Proteomes" id="UP001529510">
    <property type="component" value="Unassembled WGS sequence"/>
</dbReference>
<feature type="non-terminal residue" evidence="2">
    <location>
        <position position="180"/>
    </location>
</feature>
<evidence type="ECO:0000256" key="1">
    <source>
        <dbReference type="ARBA" id="ARBA00023125"/>
    </source>
</evidence>
<name>A0ABD0QV11_CIRMR</name>
<feature type="non-terminal residue" evidence="2">
    <location>
        <position position="1"/>
    </location>
</feature>
<organism evidence="2 3">
    <name type="scientific">Cirrhinus mrigala</name>
    <name type="common">Mrigala</name>
    <dbReference type="NCBI Taxonomy" id="683832"/>
    <lineage>
        <taxon>Eukaryota</taxon>
        <taxon>Metazoa</taxon>
        <taxon>Chordata</taxon>
        <taxon>Craniata</taxon>
        <taxon>Vertebrata</taxon>
        <taxon>Euteleostomi</taxon>
        <taxon>Actinopterygii</taxon>
        <taxon>Neopterygii</taxon>
        <taxon>Teleostei</taxon>
        <taxon>Ostariophysi</taxon>
        <taxon>Cypriniformes</taxon>
        <taxon>Cyprinidae</taxon>
        <taxon>Labeoninae</taxon>
        <taxon>Labeonini</taxon>
        <taxon>Cirrhinus</taxon>
    </lineage>
</organism>
<keyword evidence="1" id="KW-0238">DNA-binding</keyword>
<sequence length="180" mass="18997">ENAKLLADDCYSSLAASAAKDPRGEGCCASGSTEMAQTAMVSGIGESVVDPPVADSAEKGFTVPGEGHHVPPLTGIMGSACVASQYGVNQLTVSQHVLHMITEARAPSTRRLYGLKRKVFANWWANRHEDPISCDVPAVLTFLQERLDAGSSPSMLKVYVATIAASDNMLEGRSVGKHPL</sequence>
<proteinExistence type="predicted"/>
<evidence type="ECO:0000313" key="3">
    <source>
        <dbReference type="Proteomes" id="UP001529510"/>
    </source>
</evidence>
<dbReference type="AlphaFoldDB" id="A0ABD0QV11"/>
<evidence type="ECO:0000313" key="2">
    <source>
        <dbReference type="EMBL" id="KAL0190073.1"/>
    </source>
</evidence>
<dbReference type="PANTHER" id="PTHR35617">
    <property type="entry name" value="PHAGE_INTEGRASE DOMAIN-CONTAINING PROTEIN"/>
    <property type="match status" value="1"/>
</dbReference>
<keyword evidence="3" id="KW-1185">Reference proteome</keyword>
<dbReference type="SUPFAM" id="SSF47823">
    <property type="entry name" value="lambda integrase-like, N-terminal domain"/>
    <property type="match status" value="1"/>
</dbReference>
<gene>
    <name evidence="2" type="ORF">M9458_017172</name>
</gene>
<protein>
    <submittedName>
        <fullName evidence="2">Uncharacterized protein</fullName>
    </submittedName>
</protein>
<dbReference type="GO" id="GO:0003677">
    <property type="term" value="F:DNA binding"/>
    <property type="evidence" value="ECO:0007669"/>
    <property type="project" value="UniProtKB-KW"/>
</dbReference>
<accession>A0ABD0QV11</accession>
<dbReference type="EMBL" id="JAMKFB020000007">
    <property type="protein sequence ID" value="KAL0190073.1"/>
    <property type="molecule type" value="Genomic_DNA"/>
</dbReference>